<dbReference type="OrthoDB" id="3203937at2759"/>
<evidence type="ECO:0000313" key="1">
    <source>
        <dbReference type="EMBL" id="KIK15319.1"/>
    </source>
</evidence>
<dbReference type="SUPFAM" id="SSF46689">
    <property type="entry name" value="Homeodomain-like"/>
    <property type="match status" value="1"/>
</dbReference>
<dbReference type="STRING" id="765257.A0A0C9YN37"/>
<sequence>MRRGKQSSPEIQWAVVWLSQLLSVEKITMCLELSTCTVWHIISHFHTHGAIPNPGKEKDLAERECIRNRHLQDVNIEFLLGTIQKAPDLYLDELQEMLVQSCGAEVSHTTIWRSLQRAGFTMKK</sequence>
<gene>
    <name evidence="1" type="ORF">PISMIDRAFT_80329</name>
</gene>
<evidence type="ECO:0000313" key="2">
    <source>
        <dbReference type="Proteomes" id="UP000054018"/>
    </source>
</evidence>
<keyword evidence="2" id="KW-1185">Reference proteome</keyword>
<dbReference type="InterPro" id="IPR009057">
    <property type="entry name" value="Homeodomain-like_sf"/>
</dbReference>
<evidence type="ECO:0008006" key="3">
    <source>
        <dbReference type="Google" id="ProtNLM"/>
    </source>
</evidence>
<reference evidence="1 2" key="1">
    <citation type="submission" date="2014-04" db="EMBL/GenBank/DDBJ databases">
        <authorList>
            <consortium name="DOE Joint Genome Institute"/>
            <person name="Kuo A."/>
            <person name="Kohler A."/>
            <person name="Costa M.D."/>
            <person name="Nagy L.G."/>
            <person name="Floudas D."/>
            <person name="Copeland A."/>
            <person name="Barry K.W."/>
            <person name="Cichocki N."/>
            <person name="Veneault-Fourrey C."/>
            <person name="LaButti K."/>
            <person name="Lindquist E.A."/>
            <person name="Lipzen A."/>
            <person name="Lundell T."/>
            <person name="Morin E."/>
            <person name="Murat C."/>
            <person name="Sun H."/>
            <person name="Tunlid A."/>
            <person name="Henrissat B."/>
            <person name="Grigoriev I.V."/>
            <person name="Hibbett D.S."/>
            <person name="Martin F."/>
            <person name="Nordberg H.P."/>
            <person name="Cantor M.N."/>
            <person name="Hua S.X."/>
        </authorList>
    </citation>
    <scope>NUCLEOTIDE SEQUENCE [LARGE SCALE GENOMIC DNA]</scope>
    <source>
        <strain evidence="1 2">441</strain>
    </source>
</reference>
<dbReference type="HOGENOM" id="CLU_056788_9_2_1"/>
<accession>A0A0C9YN37</accession>
<protein>
    <recommendedName>
        <fullName evidence="3">Winged helix-turn helix domain-containing protein</fullName>
    </recommendedName>
</protein>
<feature type="non-terminal residue" evidence="1">
    <location>
        <position position="124"/>
    </location>
</feature>
<proteinExistence type="predicted"/>
<dbReference type="EMBL" id="KN833895">
    <property type="protein sequence ID" value="KIK15319.1"/>
    <property type="molecule type" value="Genomic_DNA"/>
</dbReference>
<name>A0A0C9YN37_9AGAM</name>
<dbReference type="AlphaFoldDB" id="A0A0C9YN37"/>
<dbReference type="Proteomes" id="UP000054018">
    <property type="component" value="Unassembled WGS sequence"/>
</dbReference>
<reference evidence="2" key="2">
    <citation type="submission" date="2015-01" db="EMBL/GenBank/DDBJ databases">
        <title>Evolutionary Origins and Diversification of the Mycorrhizal Mutualists.</title>
        <authorList>
            <consortium name="DOE Joint Genome Institute"/>
            <consortium name="Mycorrhizal Genomics Consortium"/>
            <person name="Kohler A."/>
            <person name="Kuo A."/>
            <person name="Nagy L.G."/>
            <person name="Floudas D."/>
            <person name="Copeland A."/>
            <person name="Barry K.W."/>
            <person name="Cichocki N."/>
            <person name="Veneault-Fourrey C."/>
            <person name="LaButti K."/>
            <person name="Lindquist E.A."/>
            <person name="Lipzen A."/>
            <person name="Lundell T."/>
            <person name="Morin E."/>
            <person name="Murat C."/>
            <person name="Riley R."/>
            <person name="Ohm R."/>
            <person name="Sun H."/>
            <person name="Tunlid A."/>
            <person name="Henrissat B."/>
            <person name="Grigoriev I.V."/>
            <person name="Hibbett D.S."/>
            <person name="Martin F."/>
        </authorList>
    </citation>
    <scope>NUCLEOTIDE SEQUENCE [LARGE SCALE GENOMIC DNA]</scope>
    <source>
        <strain evidence="2">441</strain>
    </source>
</reference>
<organism evidence="1 2">
    <name type="scientific">Pisolithus microcarpus 441</name>
    <dbReference type="NCBI Taxonomy" id="765257"/>
    <lineage>
        <taxon>Eukaryota</taxon>
        <taxon>Fungi</taxon>
        <taxon>Dikarya</taxon>
        <taxon>Basidiomycota</taxon>
        <taxon>Agaricomycotina</taxon>
        <taxon>Agaricomycetes</taxon>
        <taxon>Agaricomycetidae</taxon>
        <taxon>Boletales</taxon>
        <taxon>Sclerodermatineae</taxon>
        <taxon>Pisolithaceae</taxon>
        <taxon>Pisolithus</taxon>
    </lineage>
</organism>